<comment type="domain">
    <text evidence="8">The DHHC domain is required for palmitoyltransferase activity.</text>
</comment>
<feature type="transmembrane region" description="Helical" evidence="8">
    <location>
        <begin position="263"/>
        <end position="283"/>
    </location>
</feature>
<dbReference type="AlphaFoldDB" id="A0A6P6BHS7"/>
<evidence type="ECO:0000256" key="3">
    <source>
        <dbReference type="ARBA" id="ARBA00022679"/>
    </source>
</evidence>
<reference evidence="11" key="1">
    <citation type="submission" date="2025-08" db="UniProtKB">
        <authorList>
            <consortium name="RefSeq"/>
        </authorList>
    </citation>
    <scope>IDENTIFICATION</scope>
    <source>
        <tissue evidence="11">Fruit stalk</tissue>
    </source>
</reference>
<dbReference type="GeneID" id="111318182"/>
<evidence type="ECO:0000256" key="6">
    <source>
        <dbReference type="ARBA" id="ARBA00023136"/>
    </source>
</evidence>
<keyword evidence="7 8" id="KW-0012">Acyltransferase</keyword>
<feature type="transmembrane region" description="Helical" evidence="8">
    <location>
        <begin position="68"/>
        <end position="88"/>
    </location>
</feature>
<evidence type="ECO:0000256" key="7">
    <source>
        <dbReference type="ARBA" id="ARBA00023315"/>
    </source>
</evidence>
<comment type="catalytic activity">
    <reaction evidence="8">
        <text>L-cysteinyl-[protein] + hexadecanoyl-CoA = S-hexadecanoyl-L-cysteinyl-[protein] + CoA</text>
        <dbReference type="Rhea" id="RHEA:36683"/>
        <dbReference type="Rhea" id="RHEA-COMP:10131"/>
        <dbReference type="Rhea" id="RHEA-COMP:11032"/>
        <dbReference type="ChEBI" id="CHEBI:29950"/>
        <dbReference type="ChEBI" id="CHEBI:57287"/>
        <dbReference type="ChEBI" id="CHEBI:57379"/>
        <dbReference type="ChEBI" id="CHEBI:74151"/>
        <dbReference type="EC" id="2.3.1.225"/>
    </reaction>
</comment>
<feature type="domain" description="Palmitoyltransferase DHHC" evidence="9">
    <location>
        <begin position="146"/>
        <end position="299"/>
    </location>
</feature>
<dbReference type="GO" id="GO:0019706">
    <property type="term" value="F:protein-cysteine S-palmitoyltransferase activity"/>
    <property type="evidence" value="ECO:0007669"/>
    <property type="project" value="UniProtKB-EC"/>
</dbReference>
<dbReference type="InterPro" id="IPR001594">
    <property type="entry name" value="Palmitoyltrfase_DHHC"/>
</dbReference>
<dbReference type="Pfam" id="PF01529">
    <property type="entry name" value="DHHC"/>
    <property type="match status" value="1"/>
</dbReference>
<evidence type="ECO:0000256" key="5">
    <source>
        <dbReference type="ARBA" id="ARBA00022989"/>
    </source>
</evidence>
<evidence type="ECO:0000313" key="10">
    <source>
        <dbReference type="Proteomes" id="UP000515121"/>
    </source>
</evidence>
<keyword evidence="5 8" id="KW-1133">Transmembrane helix</keyword>
<dbReference type="KEGG" id="dzi:111318182"/>
<dbReference type="PANTHER" id="PTHR12246">
    <property type="entry name" value="PALMITOYLTRANSFERASE ZDHHC16"/>
    <property type="match status" value="1"/>
</dbReference>
<accession>A0A6P6BHS7</accession>
<proteinExistence type="inferred from homology"/>
<name>A0A6P6BHS7_DURZI</name>
<comment type="subcellular location">
    <subcellularLocation>
        <location evidence="1">Endomembrane system</location>
        <topology evidence="1">Multi-pass membrane protein</topology>
    </subcellularLocation>
</comment>
<dbReference type="OrthoDB" id="9909019at2759"/>
<protein>
    <recommendedName>
        <fullName evidence="8">S-acyltransferase</fullName>
        <ecNumber evidence="8">2.3.1.225</ecNumber>
    </recommendedName>
    <alternativeName>
        <fullName evidence="8">Palmitoyltransferase</fullName>
    </alternativeName>
</protein>
<sequence>MAESGMEHFVTTVSEDHETTCWGCGLRLLLPTYAPVFKCGWCGAITNQNVNKPETKCLWWRRLRDRCFVCILFIFMLFVICGGIWAVYPVVFSVSYTCGIVHSILTMILASTTVSTFSLAAFRCAGRPPIILWGSYPVVGKGDLENYTFCHYCSKPKSPRSHHCRSCGICVLDMDHHCPFIGNCVGAANHRHFIAFLFSAVFSTIYVSIMSAYAGWHIWPPLKYRSLGHLNGFGSSDLALSAFKEVIFALQSSAVQMSARGLILFYLFISSVSLEIGLSALLWQQLCYIYEGKTYLSHLSSQGGDQIDEKDCQNIFRFFGCPYSVLRCLPSLRNSPKIHKK</sequence>
<dbReference type="PROSITE" id="PS50216">
    <property type="entry name" value="DHHC"/>
    <property type="match status" value="1"/>
</dbReference>
<feature type="transmembrane region" description="Helical" evidence="8">
    <location>
        <begin position="100"/>
        <end position="122"/>
    </location>
</feature>
<keyword evidence="10" id="KW-1185">Reference proteome</keyword>
<evidence type="ECO:0000313" key="11">
    <source>
        <dbReference type="RefSeq" id="XP_022776623.1"/>
    </source>
</evidence>
<evidence type="ECO:0000256" key="2">
    <source>
        <dbReference type="ARBA" id="ARBA00008574"/>
    </source>
</evidence>
<evidence type="ECO:0000256" key="1">
    <source>
        <dbReference type="ARBA" id="ARBA00004127"/>
    </source>
</evidence>
<evidence type="ECO:0000256" key="8">
    <source>
        <dbReference type="RuleBase" id="RU079119"/>
    </source>
</evidence>
<dbReference type="EC" id="2.3.1.225" evidence="8"/>
<dbReference type="Proteomes" id="UP000515121">
    <property type="component" value="Unplaced"/>
</dbReference>
<organism evidence="10 11">
    <name type="scientific">Durio zibethinus</name>
    <name type="common">Durian</name>
    <dbReference type="NCBI Taxonomy" id="66656"/>
    <lineage>
        <taxon>Eukaryota</taxon>
        <taxon>Viridiplantae</taxon>
        <taxon>Streptophyta</taxon>
        <taxon>Embryophyta</taxon>
        <taxon>Tracheophyta</taxon>
        <taxon>Spermatophyta</taxon>
        <taxon>Magnoliopsida</taxon>
        <taxon>eudicotyledons</taxon>
        <taxon>Gunneridae</taxon>
        <taxon>Pentapetalae</taxon>
        <taxon>rosids</taxon>
        <taxon>malvids</taxon>
        <taxon>Malvales</taxon>
        <taxon>Malvaceae</taxon>
        <taxon>Helicteroideae</taxon>
        <taxon>Durio</taxon>
    </lineage>
</organism>
<dbReference type="InterPro" id="IPR039859">
    <property type="entry name" value="PFA4/ZDH16/20/ERF2-like"/>
</dbReference>
<keyword evidence="6 8" id="KW-0472">Membrane</keyword>
<dbReference type="GO" id="GO:0012505">
    <property type="term" value="C:endomembrane system"/>
    <property type="evidence" value="ECO:0007669"/>
    <property type="project" value="UniProtKB-SubCell"/>
</dbReference>
<evidence type="ECO:0000259" key="9">
    <source>
        <dbReference type="Pfam" id="PF01529"/>
    </source>
</evidence>
<feature type="transmembrane region" description="Helical" evidence="8">
    <location>
        <begin position="193"/>
        <end position="216"/>
    </location>
</feature>
<gene>
    <name evidence="11" type="primary">LOC111318182</name>
</gene>
<comment type="similarity">
    <text evidence="2 8">Belongs to the DHHC palmitoyltransferase family.</text>
</comment>
<dbReference type="RefSeq" id="XP_022776623.1">
    <property type="nucleotide sequence ID" value="XM_022920888.1"/>
</dbReference>
<keyword evidence="3 8" id="KW-0808">Transferase</keyword>
<evidence type="ECO:0000256" key="4">
    <source>
        <dbReference type="ARBA" id="ARBA00022692"/>
    </source>
</evidence>
<keyword evidence="4 8" id="KW-0812">Transmembrane</keyword>